<dbReference type="Pfam" id="PF13516">
    <property type="entry name" value="LRR_6"/>
    <property type="match status" value="3"/>
</dbReference>
<dbReference type="InterPro" id="IPR001611">
    <property type="entry name" value="Leu-rich_rpt"/>
</dbReference>
<evidence type="ECO:0000313" key="4">
    <source>
        <dbReference type="Proteomes" id="UP000281406"/>
    </source>
</evidence>
<evidence type="ECO:0000313" key="3">
    <source>
        <dbReference type="EMBL" id="ROL54734.1"/>
    </source>
</evidence>
<proteinExistence type="predicted"/>
<dbReference type="InterPro" id="IPR051261">
    <property type="entry name" value="NLR"/>
</dbReference>
<organism evidence="3 4">
    <name type="scientific">Anabarilius grahami</name>
    <name type="common">Kanglang fish</name>
    <name type="synonym">Barilius grahami</name>
    <dbReference type="NCBI Taxonomy" id="495550"/>
    <lineage>
        <taxon>Eukaryota</taxon>
        <taxon>Metazoa</taxon>
        <taxon>Chordata</taxon>
        <taxon>Craniata</taxon>
        <taxon>Vertebrata</taxon>
        <taxon>Euteleostomi</taxon>
        <taxon>Actinopterygii</taxon>
        <taxon>Neopterygii</taxon>
        <taxon>Teleostei</taxon>
        <taxon>Ostariophysi</taxon>
        <taxon>Cypriniformes</taxon>
        <taxon>Xenocyprididae</taxon>
        <taxon>Xenocypridinae</taxon>
        <taxon>Xenocypridinae incertae sedis</taxon>
        <taxon>Anabarilius</taxon>
    </lineage>
</organism>
<dbReference type="EMBL" id="RJVU01005912">
    <property type="protein sequence ID" value="ROL54734.1"/>
    <property type="molecule type" value="Genomic_DNA"/>
</dbReference>
<dbReference type="PANTHER" id="PTHR24106">
    <property type="entry name" value="NACHT, LRR AND CARD DOMAINS-CONTAINING"/>
    <property type="match status" value="1"/>
</dbReference>
<protein>
    <submittedName>
        <fullName evidence="3">Ribonuclease inhibitor</fullName>
    </submittedName>
</protein>
<dbReference type="FunFam" id="3.80.10.10:FF:000714">
    <property type="entry name" value="Si:ch211-149a19.3"/>
    <property type="match status" value="1"/>
</dbReference>
<sequence length="130" mass="14232">MILSSKKHPRSTVRLYDCGATDEDCASLTLALRSNPSHLRQLDLSLNKIGNSGVTLLSAVLEDPHCKLEKLRLSDCGVTDEGCAALVSALRSNPSHLKELNLSRNKLGQSGIKLLSDLKNDPHYKLKTLR</sequence>
<comment type="caution">
    <text evidence="3">The sequence shown here is derived from an EMBL/GenBank/DDBJ whole genome shotgun (WGS) entry which is preliminary data.</text>
</comment>
<gene>
    <name evidence="3" type="ORF">DPX16_1853</name>
</gene>
<keyword evidence="4" id="KW-1185">Reference proteome</keyword>
<evidence type="ECO:0000256" key="1">
    <source>
        <dbReference type="ARBA" id="ARBA00022614"/>
    </source>
</evidence>
<dbReference type="Proteomes" id="UP000281406">
    <property type="component" value="Unassembled WGS sequence"/>
</dbReference>
<dbReference type="SMART" id="SM00368">
    <property type="entry name" value="LRR_RI"/>
    <property type="match status" value="3"/>
</dbReference>
<dbReference type="SUPFAM" id="SSF52047">
    <property type="entry name" value="RNI-like"/>
    <property type="match status" value="1"/>
</dbReference>
<dbReference type="Gene3D" id="3.80.10.10">
    <property type="entry name" value="Ribonuclease Inhibitor"/>
    <property type="match status" value="1"/>
</dbReference>
<keyword evidence="2" id="KW-0677">Repeat</keyword>
<accession>A0A3N0Z913</accession>
<name>A0A3N0Z913_ANAGA</name>
<keyword evidence="1" id="KW-0433">Leucine-rich repeat</keyword>
<reference evidence="3 4" key="1">
    <citation type="submission" date="2018-10" db="EMBL/GenBank/DDBJ databases">
        <title>Genome assembly for a Yunnan-Guizhou Plateau 3E fish, Anabarilius grahami (Regan), and its evolutionary and genetic applications.</title>
        <authorList>
            <person name="Jiang W."/>
        </authorList>
    </citation>
    <scope>NUCLEOTIDE SEQUENCE [LARGE SCALE GENOMIC DNA]</scope>
    <source>
        <strain evidence="3">AG-KIZ</strain>
        <tissue evidence="3">Muscle</tissue>
    </source>
</reference>
<dbReference type="AlphaFoldDB" id="A0A3N0Z913"/>
<evidence type="ECO:0000256" key="2">
    <source>
        <dbReference type="ARBA" id="ARBA00022737"/>
    </source>
</evidence>
<dbReference type="OrthoDB" id="120976at2759"/>
<dbReference type="InterPro" id="IPR032675">
    <property type="entry name" value="LRR_dom_sf"/>
</dbReference>